<dbReference type="InterPro" id="IPR023696">
    <property type="entry name" value="Ureohydrolase_dom_sf"/>
</dbReference>
<evidence type="ECO:0000256" key="2">
    <source>
        <dbReference type="ARBA" id="ARBA00022723"/>
    </source>
</evidence>
<protein>
    <submittedName>
        <fullName evidence="6">Putative agmatinase</fullName>
    </submittedName>
</protein>
<dbReference type="KEGG" id="ndv:NDEV_1070"/>
<dbReference type="InterPro" id="IPR006035">
    <property type="entry name" value="Ureohydrolase"/>
</dbReference>
<feature type="binding site" evidence="4">
    <location>
        <position position="118"/>
    </location>
    <ligand>
        <name>Mn(2+)</name>
        <dbReference type="ChEBI" id="CHEBI:29035"/>
        <label>1</label>
    </ligand>
</feature>
<accession>A0A128A3A7</accession>
<reference evidence="7" key="1">
    <citation type="submission" date="2015-10" db="EMBL/GenBank/DDBJ databases">
        <authorList>
            <person name="Lehtovirta-Morley L.E."/>
            <person name="Vieille C."/>
        </authorList>
    </citation>
    <scope>NUCLEOTIDE SEQUENCE [LARGE SCALE GENOMIC DNA]</scope>
</reference>
<feature type="binding site" evidence="4">
    <location>
        <position position="225"/>
    </location>
    <ligand>
        <name>Mn(2+)</name>
        <dbReference type="ChEBI" id="CHEBI:29035"/>
        <label>1</label>
    </ligand>
</feature>
<feature type="binding site" evidence="4">
    <location>
        <position position="140"/>
    </location>
    <ligand>
        <name>Mn(2+)</name>
        <dbReference type="ChEBI" id="CHEBI:29035"/>
        <label>1</label>
    </ligand>
</feature>
<dbReference type="Pfam" id="PF00491">
    <property type="entry name" value="Arginase"/>
    <property type="match status" value="1"/>
</dbReference>
<dbReference type="Proteomes" id="UP000196239">
    <property type="component" value="Chromosome 1"/>
</dbReference>
<dbReference type="EMBL" id="LN890280">
    <property type="protein sequence ID" value="CUR51835.1"/>
    <property type="molecule type" value="Genomic_DNA"/>
</dbReference>
<keyword evidence="3 5" id="KW-0378">Hydrolase</keyword>
<evidence type="ECO:0000256" key="1">
    <source>
        <dbReference type="ARBA" id="ARBA00009227"/>
    </source>
</evidence>
<dbReference type="PANTHER" id="PTHR11358:SF26">
    <property type="entry name" value="GUANIDINO ACID HYDROLASE, MITOCHONDRIAL"/>
    <property type="match status" value="1"/>
</dbReference>
<dbReference type="InterPro" id="IPR020855">
    <property type="entry name" value="Ureohydrolase_Mn_BS"/>
</dbReference>
<feature type="binding site" evidence="4">
    <location>
        <position position="223"/>
    </location>
    <ligand>
        <name>Mn(2+)</name>
        <dbReference type="ChEBI" id="CHEBI:29035"/>
        <label>1</label>
    </ligand>
</feature>
<dbReference type="Gene3D" id="3.40.800.10">
    <property type="entry name" value="Ureohydrolase domain"/>
    <property type="match status" value="1"/>
</dbReference>
<dbReference type="PIRSF" id="PIRSF036979">
    <property type="entry name" value="Arginase"/>
    <property type="match status" value="1"/>
</dbReference>
<dbReference type="PROSITE" id="PS51409">
    <property type="entry name" value="ARGINASE_2"/>
    <property type="match status" value="1"/>
</dbReference>
<feature type="binding site" evidence="4">
    <location>
        <position position="138"/>
    </location>
    <ligand>
        <name>Mn(2+)</name>
        <dbReference type="ChEBI" id="CHEBI:29035"/>
        <label>1</label>
    </ligand>
</feature>
<dbReference type="SUPFAM" id="SSF52768">
    <property type="entry name" value="Arginase/deacetylase"/>
    <property type="match status" value="1"/>
</dbReference>
<dbReference type="GO" id="GO:0033389">
    <property type="term" value="P:putrescine biosynthetic process from arginine, via agmatine"/>
    <property type="evidence" value="ECO:0007669"/>
    <property type="project" value="TreeGrafter"/>
</dbReference>
<dbReference type="NCBIfam" id="TIGR01230">
    <property type="entry name" value="agmatinase"/>
    <property type="match status" value="1"/>
</dbReference>
<dbReference type="GO" id="GO:0008783">
    <property type="term" value="F:agmatinase activity"/>
    <property type="evidence" value="ECO:0007669"/>
    <property type="project" value="TreeGrafter"/>
</dbReference>
<dbReference type="CDD" id="cd11593">
    <property type="entry name" value="Agmatinase-like_2"/>
    <property type="match status" value="1"/>
</dbReference>
<evidence type="ECO:0000313" key="7">
    <source>
        <dbReference type="Proteomes" id="UP000196239"/>
    </source>
</evidence>
<dbReference type="PANTHER" id="PTHR11358">
    <property type="entry name" value="ARGINASE/AGMATINASE"/>
    <property type="match status" value="1"/>
</dbReference>
<keyword evidence="2 4" id="KW-0479">Metal-binding</keyword>
<dbReference type="PROSITE" id="PS01053">
    <property type="entry name" value="ARGINASE_1"/>
    <property type="match status" value="1"/>
</dbReference>
<dbReference type="InterPro" id="IPR005925">
    <property type="entry name" value="Agmatinase-rel"/>
</dbReference>
<comment type="similarity">
    <text evidence="1">Belongs to the arginase family. Agmatinase subfamily.</text>
</comment>
<feature type="binding site" evidence="4">
    <location>
        <position position="142"/>
    </location>
    <ligand>
        <name>Mn(2+)</name>
        <dbReference type="ChEBI" id="CHEBI:29035"/>
        <label>1</label>
    </ligand>
</feature>
<evidence type="ECO:0000313" key="6">
    <source>
        <dbReference type="EMBL" id="CUR51835.1"/>
    </source>
</evidence>
<proteinExistence type="inferred from homology"/>
<evidence type="ECO:0000256" key="4">
    <source>
        <dbReference type="PIRSR" id="PIRSR036979-1"/>
    </source>
</evidence>
<gene>
    <name evidence="6" type="ORF">NDEV_1070</name>
</gene>
<organism evidence="6 7">
    <name type="scientific">Nitrosotalea devaniterrae</name>
    <dbReference type="NCBI Taxonomy" id="1078905"/>
    <lineage>
        <taxon>Archaea</taxon>
        <taxon>Nitrososphaerota</taxon>
        <taxon>Nitrososphaeria</taxon>
        <taxon>Nitrosotaleales</taxon>
        <taxon>Nitrosotaleaceae</taxon>
        <taxon>Nitrosotalea</taxon>
    </lineage>
</organism>
<keyword evidence="4" id="KW-0464">Manganese</keyword>
<comment type="cofactor">
    <cofactor evidence="4">
        <name>Mn(2+)</name>
        <dbReference type="ChEBI" id="CHEBI:29035"/>
    </cofactor>
    <text evidence="4">Binds 2 manganese ions per subunit.</text>
</comment>
<keyword evidence="7" id="KW-1185">Reference proteome</keyword>
<name>A0A128A3A7_9ARCH</name>
<sequence length="296" mass="33269">MMSLTQMSFLDLYMNRNPLITSPSEDGEVSAIVYGIPFDSTHSFRPGTRFGPDAVRQAFNNIEIFSTRFNVDLESVNIEDLGNTYHTVVATEVLDMIGKITTELAERNKQMIILGGEHLITYGTYMAFPKETGYIVFDAHYDLRDEYADIKLSHAAYLRRIIEKRGAENIVHVGARSFIKEELAFKTEHKVNVVTDKDIREGRGPKMVKDFMSTFDKIYVSIDLDVLDPAFAPGVGNPEAMGITSRELFDMIYALEDNTIRCMDIVELCPSYDNGATASVAAKLMSEVIAMNLSRK</sequence>
<evidence type="ECO:0000256" key="3">
    <source>
        <dbReference type="ARBA" id="ARBA00022801"/>
    </source>
</evidence>
<dbReference type="AlphaFoldDB" id="A0A128A3A7"/>
<evidence type="ECO:0000256" key="5">
    <source>
        <dbReference type="RuleBase" id="RU003684"/>
    </source>
</evidence>
<dbReference type="GO" id="GO:0046872">
    <property type="term" value="F:metal ion binding"/>
    <property type="evidence" value="ECO:0007669"/>
    <property type="project" value="UniProtKB-KW"/>
</dbReference>